<organism evidence="1 2">
    <name type="scientific">Candidatus Nealsonbacteria bacterium CG09_land_8_20_14_0_10_42_14</name>
    <dbReference type="NCBI Taxonomy" id="1974707"/>
    <lineage>
        <taxon>Bacteria</taxon>
        <taxon>Candidatus Nealsoniibacteriota</taxon>
    </lineage>
</organism>
<proteinExistence type="predicted"/>
<sequence length="171" mass="20493">MLTRRKKPEGYKELLVYRRAAELQDFIYKITESFPITERRRREHMRDSARSVKQNIVEGWKRETTQQYIDFLSFSFGSLGELKEDGEDCIKRGLIAQEEFKELMRRCGETDFLMGRLKSALERKVGKEEVLSPFEKWQCKELTKEREESEKFDEELKRIVEQERVKKGEKG</sequence>
<comment type="caution">
    <text evidence="1">The sequence shown here is derived from an EMBL/GenBank/DDBJ whole genome shotgun (WGS) entry which is preliminary data.</text>
</comment>
<evidence type="ECO:0000313" key="1">
    <source>
        <dbReference type="EMBL" id="PIS17555.1"/>
    </source>
</evidence>
<dbReference type="Proteomes" id="UP000229675">
    <property type="component" value="Unassembled WGS sequence"/>
</dbReference>
<name>A0A2H0WY65_9BACT</name>
<dbReference type="PANTHER" id="PTHR38471:SF2">
    <property type="entry name" value="FOUR HELIX BUNDLE PROTEIN"/>
    <property type="match status" value="1"/>
</dbReference>
<dbReference type="InterPro" id="IPR036583">
    <property type="entry name" value="23S_rRNA_IVS_sf"/>
</dbReference>
<dbReference type="Pfam" id="PF05635">
    <property type="entry name" value="23S_rRNA_IVP"/>
    <property type="match status" value="1"/>
</dbReference>
<dbReference type="EMBL" id="PEZD01000001">
    <property type="protein sequence ID" value="PIS17555.1"/>
    <property type="molecule type" value="Genomic_DNA"/>
</dbReference>
<protein>
    <recommendedName>
        <fullName evidence="3">Four helix bundle protein</fullName>
    </recommendedName>
</protein>
<evidence type="ECO:0000313" key="2">
    <source>
        <dbReference type="Proteomes" id="UP000229675"/>
    </source>
</evidence>
<dbReference type="NCBIfam" id="TIGR02436">
    <property type="entry name" value="four helix bundle protein"/>
    <property type="match status" value="1"/>
</dbReference>
<gene>
    <name evidence="1" type="ORF">COT59_00020</name>
</gene>
<dbReference type="AlphaFoldDB" id="A0A2H0WY65"/>
<accession>A0A2H0WY65</accession>
<reference evidence="2" key="1">
    <citation type="submission" date="2017-09" db="EMBL/GenBank/DDBJ databases">
        <title>Depth-based differentiation of microbial function through sediment-hosted aquifers and enrichment of novel symbionts in the deep terrestrial subsurface.</title>
        <authorList>
            <person name="Probst A.J."/>
            <person name="Ladd B."/>
            <person name="Jarett J.K."/>
            <person name="Geller-Mcgrath D.E."/>
            <person name="Sieber C.M.K."/>
            <person name="Emerson J.B."/>
            <person name="Anantharaman K."/>
            <person name="Thomas B.C."/>
            <person name="Malmstrom R."/>
            <person name="Stieglmeier M."/>
            <person name="Klingl A."/>
            <person name="Woyke T."/>
            <person name="Ryan C.M."/>
            <person name="Banfield J.F."/>
        </authorList>
    </citation>
    <scope>NUCLEOTIDE SEQUENCE [LARGE SCALE GENOMIC DNA]</scope>
</reference>
<dbReference type="PANTHER" id="PTHR38471">
    <property type="entry name" value="FOUR HELIX BUNDLE PROTEIN"/>
    <property type="match status" value="1"/>
</dbReference>
<dbReference type="Gene3D" id="1.20.1440.60">
    <property type="entry name" value="23S rRNA-intervening sequence"/>
    <property type="match status" value="1"/>
</dbReference>
<evidence type="ECO:0008006" key="3">
    <source>
        <dbReference type="Google" id="ProtNLM"/>
    </source>
</evidence>
<dbReference type="InterPro" id="IPR012657">
    <property type="entry name" value="23S_rRNA-intervening_sequence"/>
</dbReference>
<dbReference type="SUPFAM" id="SSF158446">
    <property type="entry name" value="IVS-encoded protein-like"/>
    <property type="match status" value="1"/>
</dbReference>